<evidence type="ECO:0000256" key="7">
    <source>
        <dbReference type="ARBA" id="ARBA00023125"/>
    </source>
</evidence>
<dbReference type="FunFam" id="3.30.160.60:FF:000110">
    <property type="entry name" value="Zinc finger protein-like"/>
    <property type="match status" value="1"/>
</dbReference>
<feature type="compositionally biased region" description="Basic and acidic residues" evidence="11">
    <location>
        <begin position="968"/>
        <end position="988"/>
    </location>
</feature>
<proteinExistence type="predicted"/>
<dbReference type="VEuPathDB" id="VectorBase:AFUN2_005029"/>
<keyword evidence="2" id="KW-0479">Metal-binding</keyword>
<dbReference type="PANTHER" id="PTHR24394">
    <property type="entry name" value="ZINC FINGER PROTEIN"/>
    <property type="match status" value="1"/>
</dbReference>
<name>A0A182RXT5_ANOFN</name>
<feature type="domain" description="C2H2-type" evidence="12">
    <location>
        <begin position="1407"/>
        <end position="1434"/>
    </location>
</feature>
<keyword evidence="3" id="KW-0677">Repeat</keyword>
<protein>
    <recommendedName>
        <fullName evidence="12">C2H2-type domain-containing protein</fullName>
    </recommendedName>
</protein>
<feature type="compositionally biased region" description="Low complexity" evidence="11">
    <location>
        <begin position="217"/>
        <end position="228"/>
    </location>
</feature>
<feature type="region of interest" description="Disordered" evidence="11">
    <location>
        <begin position="448"/>
        <end position="476"/>
    </location>
</feature>
<comment type="subcellular location">
    <subcellularLocation>
        <location evidence="1">Nucleus</location>
    </subcellularLocation>
</comment>
<feature type="compositionally biased region" description="Low complexity" evidence="11">
    <location>
        <begin position="1602"/>
        <end position="1611"/>
    </location>
</feature>
<evidence type="ECO:0000259" key="12">
    <source>
        <dbReference type="PROSITE" id="PS50157"/>
    </source>
</evidence>
<feature type="compositionally biased region" description="Low complexity" evidence="11">
    <location>
        <begin position="888"/>
        <end position="908"/>
    </location>
</feature>
<keyword evidence="5" id="KW-0862">Zinc</keyword>
<keyword evidence="9" id="KW-0539">Nucleus</keyword>
<evidence type="ECO:0000256" key="6">
    <source>
        <dbReference type="ARBA" id="ARBA00023015"/>
    </source>
</evidence>
<feature type="region of interest" description="Disordered" evidence="11">
    <location>
        <begin position="1520"/>
        <end position="1561"/>
    </location>
</feature>
<feature type="domain" description="C2H2-type" evidence="12">
    <location>
        <begin position="1374"/>
        <end position="1403"/>
    </location>
</feature>
<dbReference type="FunFam" id="3.30.160.60:FF:000325">
    <property type="entry name" value="ZFP90 zinc finger protein"/>
    <property type="match status" value="1"/>
</dbReference>
<feature type="region of interest" description="Disordered" evidence="11">
    <location>
        <begin position="202"/>
        <end position="248"/>
    </location>
</feature>
<feature type="region of interest" description="Disordered" evidence="11">
    <location>
        <begin position="879"/>
        <end position="908"/>
    </location>
</feature>
<evidence type="ECO:0000256" key="5">
    <source>
        <dbReference type="ARBA" id="ARBA00022833"/>
    </source>
</evidence>
<feature type="compositionally biased region" description="Basic residues" evidence="11">
    <location>
        <begin position="1019"/>
        <end position="1034"/>
    </location>
</feature>
<feature type="region of interest" description="Disordered" evidence="11">
    <location>
        <begin position="1585"/>
        <end position="1693"/>
    </location>
</feature>
<dbReference type="FunFam" id="3.30.160.60:FF:000446">
    <property type="entry name" value="Zinc finger protein"/>
    <property type="match status" value="1"/>
</dbReference>
<feature type="region of interest" description="Disordered" evidence="11">
    <location>
        <begin position="65"/>
        <end position="90"/>
    </location>
</feature>
<evidence type="ECO:0000256" key="3">
    <source>
        <dbReference type="ARBA" id="ARBA00022737"/>
    </source>
</evidence>
<keyword evidence="6" id="KW-0805">Transcription regulation</keyword>
<evidence type="ECO:0000256" key="1">
    <source>
        <dbReference type="ARBA" id="ARBA00004123"/>
    </source>
</evidence>
<feature type="domain" description="C2H2-type" evidence="12">
    <location>
        <begin position="1346"/>
        <end position="1373"/>
    </location>
</feature>
<dbReference type="GO" id="GO:0003677">
    <property type="term" value="F:DNA binding"/>
    <property type="evidence" value="ECO:0007669"/>
    <property type="project" value="UniProtKB-KW"/>
</dbReference>
<dbReference type="PROSITE" id="PS50157">
    <property type="entry name" value="ZINC_FINGER_C2H2_2"/>
    <property type="match status" value="6"/>
</dbReference>
<keyword evidence="8" id="KW-0804">Transcription</keyword>
<evidence type="ECO:0000256" key="9">
    <source>
        <dbReference type="ARBA" id="ARBA00023242"/>
    </source>
</evidence>
<dbReference type="GO" id="GO:0005634">
    <property type="term" value="C:nucleus"/>
    <property type="evidence" value="ECO:0007669"/>
    <property type="project" value="UniProtKB-SubCell"/>
</dbReference>
<feature type="compositionally biased region" description="Low complexity" evidence="11">
    <location>
        <begin position="73"/>
        <end position="85"/>
    </location>
</feature>
<feature type="domain" description="C2H2-type" evidence="12">
    <location>
        <begin position="1467"/>
        <end position="1489"/>
    </location>
</feature>
<feature type="domain" description="C2H2-type" evidence="12">
    <location>
        <begin position="1317"/>
        <end position="1345"/>
    </location>
</feature>
<evidence type="ECO:0000313" key="13">
    <source>
        <dbReference type="EnsemblMetazoa" id="AFUN011104-PA"/>
    </source>
</evidence>
<evidence type="ECO:0000256" key="4">
    <source>
        <dbReference type="ARBA" id="ARBA00022771"/>
    </source>
</evidence>
<feature type="compositionally biased region" description="Low complexity" evidence="11">
    <location>
        <begin position="305"/>
        <end position="329"/>
    </location>
</feature>
<sequence length="1693" mass="187333">MPTHSYIIHGMATLNYRTPSAAKAPTNGGQAHHHHIHNHHSAGMAKNMYGMYGPTSNIGPSAGGFLQQHHQHFQQQQQQQQQHQHPYQPSHCIQQSAMYASPSLEQPVITPATAPAMVEDDDDFLSEITVQFDDGVQTLYVGPVEIIDTKGGVDQQPATKPEPSAAISIVRSRERLQEERAIVTLEPVGGKTKSQPLPMYLQQQHEQHQKQQHQQHLRQQAQQQSQQKRQSEIHPKSRLKQTKQKQLQKQLELQRQQQQKQQELQQQQQEQLQREQRQQEQRQQEQRQQEQRQQQQRQRQRQQHHQQQQQQQQQQEQQQQQQQHDPQRLQQMRLKQQALLQQMNLMKDLSPEQLVMLQQQSTLMSLTDQFTINAQLLHNQQQASRSIDWQQAQQQLLYQQQQFMLRCHQQMQCNQQLKVQKQPEKPPPPATRPKMCVKQAPMLNFALHNIPSSSSSSSSNTNNQSKNLTDGIKRPLSLVDGRTAEKHADRVTQPAAKRPAHVTETVVRLGEFAPATVLRSPPTPTQTVAIRVAAEAQPQQQHQPPSVLLTQLKQEPIVEEREENVEPDVAVSPSVPSTPLVEIKPSIVAVVVKPVEAMAASPERMVSLAPVLSSTKRLDDTSSTVQSEEAVAVSFAAQILNSTNGNVAETADKMQHSKDDEIQSPMTNGTQQLLRDETMQEVASPSLAVNVAVTVAPEQTPVIVKRGRGRPPKSSYHTPVPSVIVPTELASAQEPETGINSSSSMVVTHRANDFDDSIKIGNESQADEGKKSSKKKGYISVAALFAPAKAGRKVQKNRTLAGGQDSSEVIVPVAPDRTTATVVEVVASTAEEVAVANDVAENKTEQMVSTPVASVPSGVNDTAVNGLSNLQEEIPVQARPPVGKTREGSVVSGDGGESSASSSLEEGVANVPKQTIVLANMVADTEKESSPASDSGIESVIEAGTKNATKKLKERSKSCLSVPSVATAEDKHPQEEQQVVKEEREQKVRTGSRRVTIAGDDTVGNDENDDDQEHDVKLGRKGKRTVRATRKPSAKAKEAAEAAEAAQHAALSSGEEFQCPKCDMCFKTEMWYKKHMVNYHGIDLNQSLHLHSPIDRSVDNETLPSPAIHEVQPTHVSTRNGDMKDNEIGTEQELSTAAGIMVEAIVTAEIVHNDTEATVSSGPIEEMISSKTEKATVAETKASVGRKRKSTPFIADEHALMNKIANETGSSFTTSISPITANNELDLPSVTSVKIEYRASSGSNNRIVVETDETVTTDAPLSGSKQHNEANRATSITPVMESTKMEKPDPEDLDKLTPFEAAKVTMLESEMTGETHYTCTICGGQFTGKATIKEHLDTVHAAIKRRSCEYCGRTFVQTGDLTRHVRIHTGHRPFKCPVVECSFAFIGSGDLHKHVRRHNQQPLPKPHVCDQCGKDFERPYDLKRHKTMHAKSEPDFKGITCGVCGKVFARQDQFRAHTYRHIGYRPYQCEICGKAFTDPSNYSKHARLHEMDGVEVVCNFCGRPFKNKSAISKHIFHCQQKTAAGGRKARTKRNGKKDRGNATTEGKRNRRVGLAVGFGKDGGEIMKQENATYDEQRAATIVTKREQLDSELESGGTGSGGRTKQQQQQRQQESRKRKKRRQRLPSSTEEDDDDDNGDDDSGDDYVGPSSGGQYGTDADAAGSSAVKRDRRSRKSQNAAVEQLSSTSLNDLDK</sequence>
<dbReference type="EnsemblMetazoa" id="AFUN011104-RA">
    <property type="protein sequence ID" value="AFUN011104-PA"/>
    <property type="gene ID" value="AFUN011104"/>
</dbReference>
<evidence type="ECO:0000256" key="2">
    <source>
        <dbReference type="ARBA" id="ARBA00022723"/>
    </source>
</evidence>
<organism evidence="13">
    <name type="scientific">Anopheles funestus</name>
    <name type="common">African malaria mosquito</name>
    <dbReference type="NCBI Taxonomy" id="62324"/>
    <lineage>
        <taxon>Eukaryota</taxon>
        <taxon>Metazoa</taxon>
        <taxon>Ecdysozoa</taxon>
        <taxon>Arthropoda</taxon>
        <taxon>Hexapoda</taxon>
        <taxon>Insecta</taxon>
        <taxon>Pterygota</taxon>
        <taxon>Neoptera</taxon>
        <taxon>Endopterygota</taxon>
        <taxon>Diptera</taxon>
        <taxon>Nematocera</taxon>
        <taxon>Culicoidea</taxon>
        <taxon>Culicidae</taxon>
        <taxon>Anophelinae</taxon>
        <taxon>Anopheles</taxon>
    </lineage>
</organism>
<dbReference type="GO" id="GO:0008270">
    <property type="term" value="F:zinc ion binding"/>
    <property type="evidence" value="ECO:0007669"/>
    <property type="project" value="UniProtKB-KW"/>
</dbReference>
<feature type="compositionally biased region" description="Acidic residues" evidence="11">
    <location>
        <begin position="1628"/>
        <end position="1643"/>
    </location>
</feature>
<feature type="region of interest" description="Disordered" evidence="11">
    <location>
        <begin position="290"/>
        <end position="329"/>
    </location>
</feature>
<accession>A0A182RXT5</accession>
<dbReference type="SMART" id="SM00355">
    <property type="entry name" value="ZnF_C2H2"/>
    <property type="match status" value="8"/>
</dbReference>
<evidence type="ECO:0000256" key="11">
    <source>
        <dbReference type="SAM" id="MobiDB-lite"/>
    </source>
</evidence>
<dbReference type="PROSITE" id="PS00028">
    <property type="entry name" value="ZINC_FINGER_C2H2_1"/>
    <property type="match status" value="7"/>
</dbReference>
<dbReference type="PANTHER" id="PTHR24394:SF29">
    <property type="entry name" value="MYONEURIN"/>
    <property type="match status" value="1"/>
</dbReference>
<feature type="compositionally biased region" description="Basic residues" evidence="11">
    <location>
        <begin position="1527"/>
        <end position="1536"/>
    </location>
</feature>
<feature type="region of interest" description="Disordered" evidence="11">
    <location>
        <begin position="950"/>
        <end position="1036"/>
    </location>
</feature>
<feature type="compositionally biased region" description="Polar residues" evidence="11">
    <location>
        <begin position="1675"/>
        <end position="1693"/>
    </location>
</feature>
<feature type="domain" description="C2H2-type" evidence="12">
    <location>
        <begin position="1439"/>
        <end position="1466"/>
    </location>
</feature>
<dbReference type="SUPFAM" id="SSF57667">
    <property type="entry name" value="beta-beta-alpha zinc fingers"/>
    <property type="match status" value="3"/>
</dbReference>
<dbReference type="Pfam" id="PF00096">
    <property type="entry name" value="zf-C2H2"/>
    <property type="match status" value="5"/>
</dbReference>
<dbReference type="InterPro" id="IPR036236">
    <property type="entry name" value="Znf_C2H2_sf"/>
</dbReference>
<reference evidence="13" key="1">
    <citation type="submission" date="2020-05" db="UniProtKB">
        <authorList>
            <consortium name="EnsemblMetazoa"/>
        </authorList>
    </citation>
    <scope>IDENTIFICATION</scope>
    <source>
        <strain evidence="13">FUMOZ</strain>
    </source>
</reference>
<keyword evidence="7" id="KW-0238">DNA-binding</keyword>
<dbReference type="InterPro" id="IPR013087">
    <property type="entry name" value="Znf_C2H2_type"/>
</dbReference>
<dbReference type="Gene3D" id="3.30.160.60">
    <property type="entry name" value="Classic Zinc Finger"/>
    <property type="match status" value="4"/>
</dbReference>
<dbReference type="VEuPathDB" id="VectorBase:AFUN011104"/>
<evidence type="ECO:0000256" key="8">
    <source>
        <dbReference type="ARBA" id="ARBA00023163"/>
    </source>
</evidence>
<keyword evidence="4 10" id="KW-0863">Zinc-finger</keyword>
<evidence type="ECO:0000256" key="10">
    <source>
        <dbReference type="PROSITE-ProRule" id="PRU00042"/>
    </source>
</evidence>
<dbReference type="GO" id="GO:0000981">
    <property type="term" value="F:DNA-binding transcription factor activity, RNA polymerase II-specific"/>
    <property type="evidence" value="ECO:0007669"/>
    <property type="project" value="TreeGrafter"/>
</dbReference>
<feature type="compositionally biased region" description="Acidic residues" evidence="11">
    <location>
        <begin position="1003"/>
        <end position="1013"/>
    </location>
</feature>